<evidence type="ECO:0000313" key="2">
    <source>
        <dbReference type="EMBL" id="HDQ98666.1"/>
    </source>
</evidence>
<feature type="chain" id="PRO_5030507929" evidence="1">
    <location>
        <begin position="27"/>
        <end position="343"/>
    </location>
</feature>
<proteinExistence type="predicted"/>
<gene>
    <name evidence="2" type="ORF">ENN51_00040</name>
</gene>
<reference evidence="2" key="1">
    <citation type="journal article" date="2020" name="mSystems">
        <title>Genome- and Community-Level Interaction Insights into Carbon Utilization and Element Cycling Functions of Hydrothermarchaeota in Hydrothermal Sediment.</title>
        <authorList>
            <person name="Zhou Z."/>
            <person name="Liu Y."/>
            <person name="Xu W."/>
            <person name="Pan J."/>
            <person name="Luo Z.H."/>
            <person name="Li M."/>
        </authorList>
    </citation>
    <scope>NUCLEOTIDE SEQUENCE [LARGE SCALE GENOMIC DNA]</scope>
    <source>
        <strain evidence="2">SpSt-1182</strain>
    </source>
</reference>
<feature type="signal peptide" evidence="1">
    <location>
        <begin position="1"/>
        <end position="26"/>
    </location>
</feature>
<dbReference type="AlphaFoldDB" id="A0A7V0T4A3"/>
<protein>
    <submittedName>
        <fullName evidence="2">Uncharacterized protein</fullName>
    </submittedName>
</protein>
<evidence type="ECO:0000256" key="1">
    <source>
        <dbReference type="SAM" id="SignalP"/>
    </source>
</evidence>
<keyword evidence="1" id="KW-0732">Signal</keyword>
<dbReference type="EMBL" id="DSBX01000002">
    <property type="protein sequence ID" value="HDQ98666.1"/>
    <property type="molecule type" value="Genomic_DNA"/>
</dbReference>
<accession>A0A7V0T4A3</accession>
<sequence length="343" mass="38412">MRKRHHAFVAGLFVVVLAVTAGSALAAETARKPCLCQPMIRPMDGVTRTTFVASVRYRDPNGIAPGRIVVNISGNDYPLTLARGRAYDGIYRARLTLTEGEHAYYFYAENAEGHSERFPRYGAKPGPWVGGRARYNRQAILTRGGVHFEHGTDRKTYTFTVHYRDRDICKKPQRVTAVVDGIRHEMKLHSGTPNNGIYLYQAELPAGPHAYYFEAFDGDGECVTHPAHGFLRGPEVSEQPNVRPALSDNRIIPPTGSHRTKYAYTVHYKDADGDAPSIARLYVNDIAYDLKLASGKPHEGLYIHRMRHHVGWDHNYYFYFEDGRGGSARLPASGAFHGPIVTR</sequence>
<name>A0A7V0T4A3_UNCW3</name>
<organism evidence="2">
    <name type="scientific">candidate division WOR-3 bacterium</name>
    <dbReference type="NCBI Taxonomy" id="2052148"/>
    <lineage>
        <taxon>Bacteria</taxon>
        <taxon>Bacteria division WOR-3</taxon>
    </lineage>
</organism>
<comment type="caution">
    <text evidence="2">The sequence shown here is derived from an EMBL/GenBank/DDBJ whole genome shotgun (WGS) entry which is preliminary data.</text>
</comment>
<dbReference type="Proteomes" id="UP000885672">
    <property type="component" value="Unassembled WGS sequence"/>
</dbReference>